<sequence>MHWLHAAALLPAGVAAACAARRPAGGGRTVAVATGLIMVLAMADVALLPGGLPSLVWAAVLLVAGVAAALAGRAVDDACHPLHLLHVMCLLTMGVLTAAMASPTAGTALTAGLAAGHGHGGHGHGGHGAGGDPLTGLALAGAAAFVGASVLVAARTRRSPGARDGTLARAEILAGAGSVALMALAAL</sequence>
<keyword evidence="3" id="KW-1185">Reference proteome</keyword>
<feature type="transmembrane region" description="Helical" evidence="1">
    <location>
        <begin position="29"/>
        <end position="48"/>
    </location>
</feature>
<keyword evidence="1" id="KW-0472">Membrane</keyword>
<evidence type="ECO:0000313" key="2">
    <source>
        <dbReference type="EMBL" id="ACZ32067.1"/>
    </source>
</evidence>
<keyword evidence="1" id="KW-0812">Transmembrane</keyword>
<dbReference type="RefSeq" id="WP_012879809.1">
    <property type="nucleotide sequence ID" value="NC_013530.1"/>
</dbReference>
<proteinExistence type="predicted"/>
<keyword evidence="1" id="KW-1133">Transmembrane helix</keyword>
<dbReference type="HOGENOM" id="CLU_1447135_0_0_11"/>
<evidence type="ECO:0000256" key="1">
    <source>
        <dbReference type="SAM" id="Phobius"/>
    </source>
</evidence>
<dbReference type="Proteomes" id="UP000002255">
    <property type="component" value="Chromosome"/>
</dbReference>
<dbReference type="EMBL" id="CP001821">
    <property type="protein sequence ID" value="ACZ32067.1"/>
    <property type="molecule type" value="Genomic_DNA"/>
</dbReference>
<gene>
    <name evidence="2" type="ordered locus">Xcel_3065</name>
</gene>
<dbReference type="KEGG" id="xce:Xcel_3065"/>
<dbReference type="STRING" id="446471.Xcel_3065"/>
<reference evidence="2 3" key="2">
    <citation type="journal article" date="2010" name="Stand. Genomic Sci.">
        <title>Complete genome sequence of Xylanimonas cellulosilytica type strain (XIL07).</title>
        <authorList>
            <person name="Foster B."/>
            <person name="Pukall R."/>
            <person name="Abt B."/>
            <person name="Nolan M."/>
            <person name="Glavina Del Rio T."/>
            <person name="Chen F."/>
            <person name="Lucas S."/>
            <person name="Tice H."/>
            <person name="Pitluck S."/>
            <person name="Cheng J.-F."/>
            <person name="Chertkov O."/>
            <person name="Brettin T."/>
            <person name="Han C."/>
            <person name="Detter J.C."/>
            <person name="Bruce D."/>
            <person name="Goodwin L."/>
            <person name="Ivanova N."/>
            <person name="Mavromatis K."/>
            <person name="Pati A."/>
            <person name="Mikhailova N."/>
            <person name="Chen A."/>
            <person name="Palaniappan K."/>
            <person name="Land M."/>
            <person name="Hauser L."/>
            <person name="Chang Y.-J."/>
            <person name="Jeffries C.D."/>
            <person name="Chain P."/>
            <person name="Rohde M."/>
            <person name="Goeker M."/>
            <person name="Bristow J."/>
            <person name="Eisen J.A."/>
            <person name="Markowitz V."/>
            <person name="Hugenholtz P."/>
            <person name="Kyrpides N.C."/>
            <person name="Klenk H.-P."/>
            <person name="Lapidus A."/>
        </authorList>
    </citation>
    <scope>NUCLEOTIDE SEQUENCE [LARGE SCALE GENOMIC DNA]</scope>
    <source>
        <strain evidence="3">DSM 15894 / CECT 5975 / LMG 20990 / XIL07</strain>
    </source>
</reference>
<dbReference type="OrthoDB" id="10018686at2"/>
<feature type="transmembrane region" description="Helical" evidence="1">
    <location>
        <begin position="134"/>
        <end position="154"/>
    </location>
</feature>
<dbReference type="AlphaFoldDB" id="D1BZT9"/>
<evidence type="ECO:0000313" key="3">
    <source>
        <dbReference type="Proteomes" id="UP000002255"/>
    </source>
</evidence>
<name>D1BZT9_XYLCX</name>
<accession>D1BZT9</accession>
<reference evidence="3" key="1">
    <citation type="submission" date="2009-11" db="EMBL/GenBank/DDBJ databases">
        <title>The complete chromosome of Xylanimonas cellulosilytica DSM 15894.</title>
        <authorList>
            <consortium name="US DOE Joint Genome Institute (JGI-PGF)"/>
            <person name="Lucas S."/>
            <person name="Copeland A."/>
            <person name="Lapidus A."/>
            <person name="Glavina del Rio T."/>
            <person name="Dalin E."/>
            <person name="Tice H."/>
            <person name="Bruce D."/>
            <person name="Goodwin L."/>
            <person name="Pitluck S."/>
            <person name="Kyrpides N."/>
            <person name="Mavromatis K."/>
            <person name="Ivanova N."/>
            <person name="Mikhailova N."/>
            <person name="Foster B."/>
            <person name="Clum A."/>
            <person name="Brettin T."/>
            <person name="Detter J.C."/>
            <person name="Han C."/>
            <person name="Larimer F."/>
            <person name="Land M."/>
            <person name="Hauser L."/>
            <person name="Markowitz V."/>
            <person name="Cheng J.F."/>
            <person name="Hugenholtz P."/>
            <person name="Woyke T."/>
            <person name="Wu D."/>
            <person name="Gehrich-Schroeter G."/>
            <person name="Schneider S."/>
            <person name="Pukall S.R."/>
            <person name="Klenk H.P."/>
            <person name="Eisen J.A."/>
        </authorList>
    </citation>
    <scope>NUCLEOTIDE SEQUENCE [LARGE SCALE GENOMIC DNA]</scope>
    <source>
        <strain evidence="3">DSM 15894 / CECT 5975 / LMG 20990 / XIL07</strain>
    </source>
</reference>
<organism evidence="2 3">
    <name type="scientific">Xylanimonas cellulosilytica (strain DSM 15894 / JCM 12276 / CECT 5975 / KCTC 9989 / LMG 20990 / NBRC 107835 / XIL07)</name>
    <dbReference type="NCBI Taxonomy" id="446471"/>
    <lineage>
        <taxon>Bacteria</taxon>
        <taxon>Bacillati</taxon>
        <taxon>Actinomycetota</taxon>
        <taxon>Actinomycetes</taxon>
        <taxon>Micrococcales</taxon>
        <taxon>Promicromonosporaceae</taxon>
        <taxon>Xylanimonas</taxon>
    </lineage>
</organism>
<protein>
    <recommendedName>
        <fullName evidence="4">DUF5134 domain-containing protein</fullName>
    </recommendedName>
</protein>
<feature type="transmembrane region" description="Helical" evidence="1">
    <location>
        <begin position="55"/>
        <end position="75"/>
    </location>
</feature>
<evidence type="ECO:0008006" key="4">
    <source>
        <dbReference type="Google" id="ProtNLM"/>
    </source>
</evidence>